<comment type="caution">
    <text evidence="2">The sequence shown here is derived from an EMBL/GenBank/DDBJ whole genome shotgun (WGS) entry which is preliminary data.</text>
</comment>
<sequence>MFYFGGMTLGYLNPPAREGGPEDGRKKAMVGSQAVSDGQAAERLPAQRELIARANWFSLYW</sequence>
<evidence type="ECO:0000313" key="3">
    <source>
        <dbReference type="Proteomes" id="UP000528286"/>
    </source>
</evidence>
<organism evidence="2 3">
    <name type="scientific">Gellertiella hungarica</name>
    <dbReference type="NCBI Taxonomy" id="1572859"/>
    <lineage>
        <taxon>Bacteria</taxon>
        <taxon>Pseudomonadati</taxon>
        <taxon>Pseudomonadota</taxon>
        <taxon>Alphaproteobacteria</taxon>
        <taxon>Hyphomicrobiales</taxon>
        <taxon>Rhizobiaceae</taxon>
        <taxon>Gellertiella</taxon>
    </lineage>
</organism>
<gene>
    <name evidence="2" type="ORF">GGR23_002555</name>
</gene>
<evidence type="ECO:0000256" key="1">
    <source>
        <dbReference type="SAM" id="MobiDB-lite"/>
    </source>
</evidence>
<dbReference type="AlphaFoldDB" id="A0A7W6J5X7"/>
<name>A0A7W6J5X7_9HYPH</name>
<protein>
    <submittedName>
        <fullName evidence="2">Uncharacterized protein</fullName>
    </submittedName>
</protein>
<proteinExistence type="predicted"/>
<reference evidence="2 3" key="1">
    <citation type="submission" date="2020-08" db="EMBL/GenBank/DDBJ databases">
        <title>Genomic Encyclopedia of Type Strains, Phase IV (KMG-IV): sequencing the most valuable type-strain genomes for metagenomic binning, comparative biology and taxonomic classification.</title>
        <authorList>
            <person name="Goeker M."/>
        </authorList>
    </citation>
    <scope>NUCLEOTIDE SEQUENCE [LARGE SCALE GENOMIC DNA]</scope>
    <source>
        <strain evidence="2 3">DSM 29853</strain>
    </source>
</reference>
<dbReference type="RefSeq" id="WP_183366641.1">
    <property type="nucleotide sequence ID" value="NZ_JACIEZ010000004.1"/>
</dbReference>
<keyword evidence="3" id="KW-1185">Reference proteome</keyword>
<dbReference type="EMBL" id="JACIEZ010000004">
    <property type="protein sequence ID" value="MBB4065354.1"/>
    <property type="molecule type" value="Genomic_DNA"/>
</dbReference>
<evidence type="ECO:0000313" key="2">
    <source>
        <dbReference type="EMBL" id="MBB4065354.1"/>
    </source>
</evidence>
<dbReference type="Proteomes" id="UP000528286">
    <property type="component" value="Unassembled WGS sequence"/>
</dbReference>
<feature type="region of interest" description="Disordered" evidence="1">
    <location>
        <begin position="14"/>
        <end position="41"/>
    </location>
</feature>
<accession>A0A7W6J5X7</accession>